<dbReference type="PANTHER" id="PTHR35989">
    <property type="entry name" value="MEDIATOR OF RNA POLYMERASE II TRANSCRIPTION SUBUNIT 32"/>
    <property type="match status" value="1"/>
</dbReference>
<evidence type="ECO:0000313" key="3">
    <source>
        <dbReference type="Proteomes" id="UP000797356"/>
    </source>
</evidence>
<dbReference type="EMBL" id="CM017880">
    <property type="protein sequence ID" value="KAG1361169.1"/>
    <property type="molecule type" value="Genomic_DNA"/>
</dbReference>
<dbReference type="Proteomes" id="UP000797356">
    <property type="component" value="Chromosome 9"/>
</dbReference>
<feature type="compositionally biased region" description="Low complexity" evidence="1">
    <location>
        <begin position="123"/>
        <end position="136"/>
    </location>
</feature>
<dbReference type="AlphaFoldDB" id="A0A8K0IKR2"/>
<feature type="region of interest" description="Disordered" evidence="1">
    <location>
        <begin position="115"/>
        <end position="142"/>
    </location>
</feature>
<dbReference type="GO" id="GO:0006355">
    <property type="term" value="P:regulation of DNA-templated transcription"/>
    <property type="evidence" value="ECO:0007669"/>
    <property type="project" value="InterPro"/>
</dbReference>
<organism evidence="2 3">
    <name type="scientific">Cocos nucifera</name>
    <name type="common">Coconut palm</name>
    <dbReference type="NCBI Taxonomy" id="13894"/>
    <lineage>
        <taxon>Eukaryota</taxon>
        <taxon>Viridiplantae</taxon>
        <taxon>Streptophyta</taxon>
        <taxon>Embryophyta</taxon>
        <taxon>Tracheophyta</taxon>
        <taxon>Spermatophyta</taxon>
        <taxon>Magnoliopsida</taxon>
        <taxon>Liliopsida</taxon>
        <taxon>Arecaceae</taxon>
        <taxon>Arecoideae</taxon>
        <taxon>Cocoseae</taxon>
        <taxon>Attaleinae</taxon>
        <taxon>Cocos</taxon>
    </lineage>
</organism>
<reference evidence="2" key="2">
    <citation type="submission" date="2019-07" db="EMBL/GenBank/DDBJ databases">
        <authorList>
            <person name="Yang Y."/>
            <person name="Bocs S."/>
            <person name="Baudouin L."/>
        </authorList>
    </citation>
    <scope>NUCLEOTIDE SEQUENCE</scope>
    <source>
        <tissue evidence="2">Spear leaf of Hainan Tall coconut</tissue>
    </source>
</reference>
<dbReference type="GO" id="GO:0016592">
    <property type="term" value="C:mediator complex"/>
    <property type="evidence" value="ECO:0007669"/>
    <property type="project" value="InterPro"/>
</dbReference>
<dbReference type="OrthoDB" id="782223at2759"/>
<dbReference type="InterPro" id="IPR033244">
    <property type="entry name" value="MED32"/>
</dbReference>
<evidence type="ECO:0000313" key="2">
    <source>
        <dbReference type="EMBL" id="KAG1361169.1"/>
    </source>
</evidence>
<accession>A0A8K0IKR2</accession>
<reference evidence="2" key="1">
    <citation type="journal article" date="2017" name="Gigascience">
        <title>The genome draft of coconut (Cocos nucifera).</title>
        <authorList>
            <person name="Xiao Y."/>
            <person name="Xu P."/>
            <person name="Fan H."/>
            <person name="Baudouin L."/>
            <person name="Xia W."/>
            <person name="Bocs S."/>
            <person name="Xu J."/>
            <person name="Li Q."/>
            <person name="Guo A."/>
            <person name="Zhou L."/>
            <person name="Li J."/>
            <person name="Wu Y."/>
            <person name="Ma Z."/>
            <person name="Armero A."/>
            <person name="Issali A.E."/>
            <person name="Liu N."/>
            <person name="Peng M."/>
            <person name="Yang Y."/>
        </authorList>
    </citation>
    <scope>NUCLEOTIDE SEQUENCE</scope>
    <source>
        <tissue evidence="2">Spear leaf of Hainan Tall coconut</tissue>
    </source>
</reference>
<sequence>MESTVDAMSNAYDDFVAAAAGFIEAKEAAGGRRTAATEVALENFKNRWEVFKVTCDRAEEIVEEARRRIAPEYVVDVAGGMAPTAAVEAARVPPFSVPQLEQALHVVHSMAADLRQGSGGGAAPTAAVPPSDAAPPSEGKDQ</sequence>
<evidence type="ECO:0000256" key="1">
    <source>
        <dbReference type="SAM" id="MobiDB-lite"/>
    </source>
</evidence>
<keyword evidence="3" id="KW-1185">Reference proteome</keyword>
<gene>
    <name evidence="2" type="ORF">COCNU_09G006320</name>
</gene>
<name>A0A8K0IKR2_COCNU</name>
<comment type="caution">
    <text evidence="2">The sequence shown here is derived from an EMBL/GenBank/DDBJ whole genome shotgun (WGS) entry which is preliminary data.</text>
</comment>
<dbReference type="PANTHER" id="PTHR35989:SF1">
    <property type="entry name" value="MEDIATOR OF RNA POLYMERASE II TRANSCRIPTION SUBUNIT 32"/>
    <property type="match status" value="1"/>
</dbReference>
<dbReference type="GO" id="GO:0009631">
    <property type="term" value="P:cold acclimation"/>
    <property type="evidence" value="ECO:0007669"/>
    <property type="project" value="InterPro"/>
</dbReference>
<protein>
    <submittedName>
        <fullName evidence="2">Mediator of RNA polymerase II transcription subunit 32</fullName>
    </submittedName>
</protein>
<proteinExistence type="predicted"/>
<dbReference type="GO" id="GO:0010150">
    <property type="term" value="P:leaf senescence"/>
    <property type="evidence" value="ECO:0007669"/>
    <property type="project" value="InterPro"/>
</dbReference>
<dbReference type="GO" id="GO:0048364">
    <property type="term" value="P:root development"/>
    <property type="evidence" value="ECO:0007669"/>
    <property type="project" value="InterPro"/>
</dbReference>